<evidence type="ECO:0000313" key="2">
    <source>
        <dbReference type="Proteomes" id="UP000198215"/>
    </source>
</evidence>
<gene>
    <name evidence="1" type="ORF">GA0070614_0653</name>
</gene>
<keyword evidence="1" id="KW-0808">Transferase</keyword>
<dbReference type="Gene3D" id="3.40.50.300">
    <property type="entry name" value="P-loop containing nucleotide triphosphate hydrolases"/>
    <property type="match status" value="1"/>
</dbReference>
<keyword evidence="2" id="KW-1185">Reference proteome</keyword>
<dbReference type="InterPro" id="IPR027417">
    <property type="entry name" value="P-loop_NTPase"/>
</dbReference>
<accession>A0A1C5H0S2</accession>
<dbReference type="RefSeq" id="WP_331715099.1">
    <property type="nucleotide sequence ID" value="NZ_LT607753.1"/>
</dbReference>
<proteinExistence type="predicted"/>
<evidence type="ECO:0000313" key="1">
    <source>
        <dbReference type="EMBL" id="SCG39610.1"/>
    </source>
</evidence>
<sequence>MDIDGILAEVARRPAVGGVRIIGVDGPAGGGKSTLAARLAEVAHAPIVEIDDFVSWDDPTGERWWPRFDAQVLRPLLRGEDARFQRRDWSDWRGDSLGGWRTVPHHDLVVVEGVTCTRRCTVGRLAFAVFVEAPEDVRLRRGLARDHGQPYDVEALWRAWMVKEREFFAADGTRERADLIVRTGDGSV</sequence>
<protein>
    <submittedName>
        <fullName evidence="1">Uridine kinase</fullName>
    </submittedName>
</protein>
<dbReference type="GO" id="GO:0016301">
    <property type="term" value="F:kinase activity"/>
    <property type="evidence" value="ECO:0007669"/>
    <property type="project" value="UniProtKB-KW"/>
</dbReference>
<dbReference type="PRINTS" id="PR00988">
    <property type="entry name" value="URIDINKINASE"/>
</dbReference>
<reference evidence="2" key="1">
    <citation type="submission" date="2016-06" db="EMBL/GenBank/DDBJ databases">
        <authorList>
            <person name="Varghese N."/>
            <person name="Submissions Spin"/>
        </authorList>
    </citation>
    <scope>NUCLEOTIDE SEQUENCE [LARGE SCALE GENOMIC DNA]</scope>
    <source>
        <strain evidence="2">DSM 45161</strain>
    </source>
</reference>
<dbReference type="SUPFAM" id="SSF52540">
    <property type="entry name" value="P-loop containing nucleoside triphosphate hydrolases"/>
    <property type="match status" value="1"/>
</dbReference>
<name>A0A1C5H0S2_9ACTN</name>
<keyword evidence="1" id="KW-0418">Kinase</keyword>
<organism evidence="1 2">
    <name type="scientific">Micromonospora coxensis</name>
    <dbReference type="NCBI Taxonomy" id="356852"/>
    <lineage>
        <taxon>Bacteria</taxon>
        <taxon>Bacillati</taxon>
        <taxon>Actinomycetota</taxon>
        <taxon>Actinomycetes</taxon>
        <taxon>Micromonosporales</taxon>
        <taxon>Micromonosporaceae</taxon>
        <taxon>Micromonospora</taxon>
    </lineage>
</organism>
<dbReference type="EMBL" id="LT607753">
    <property type="protein sequence ID" value="SCG39610.1"/>
    <property type="molecule type" value="Genomic_DNA"/>
</dbReference>
<dbReference type="Proteomes" id="UP000198215">
    <property type="component" value="Chromosome I"/>
</dbReference>
<dbReference type="AlphaFoldDB" id="A0A1C5H0S2"/>